<dbReference type="AlphaFoldDB" id="A0A023BCZ2"/>
<gene>
    <name evidence="1" type="ORF">GNI_008770</name>
</gene>
<dbReference type="GeneID" id="22910590"/>
<dbReference type="VEuPathDB" id="CryptoDB:GNI_008770"/>
<name>A0A023BCZ2_GRENI</name>
<evidence type="ECO:0000313" key="2">
    <source>
        <dbReference type="Proteomes" id="UP000019763"/>
    </source>
</evidence>
<keyword evidence="2" id="KW-1185">Reference proteome</keyword>
<dbReference type="EMBL" id="AFNH02000065">
    <property type="protein sequence ID" value="EZG86971.1"/>
    <property type="molecule type" value="Genomic_DNA"/>
</dbReference>
<accession>A0A023BCZ2</accession>
<dbReference type="Proteomes" id="UP000019763">
    <property type="component" value="Unassembled WGS sequence"/>
</dbReference>
<reference evidence="1" key="1">
    <citation type="submission" date="2013-12" db="EMBL/GenBank/DDBJ databases">
        <authorList>
            <person name="Omoto C.K."/>
            <person name="Sibley D."/>
            <person name="Venepally P."/>
            <person name="Hadjithomas M."/>
            <person name="Karamycheva S."/>
            <person name="Brunk B."/>
            <person name="Roos D."/>
            <person name="Caler E."/>
            <person name="Lorenzi H."/>
        </authorList>
    </citation>
    <scope>NUCLEOTIDE SEQUENCE</scope>
</reference>
<comment type="caution">
    <text evidence="1">The sequence shown here is derived from an EMBL/GenBank/DDBJ whole genome shotgun (WGS) entry which is preliminary data.</text>
</comment>
<organism evidence="1 2">
    <name type="scientific">Gregarina niphandrodes</name>
    <name type="common">Septate eugregarine</name>
    <dbReference type="NCBI Taxonomy" id="110365"/>
    <lineage>
        <taxon>Eukaryota</taxon>
        <taxon>Sar</taxon>
        <taxon>Alveolata</taxon>
        <taxon>Apicomplexa</taxon>
        <taxon>Conoidasida</taxon>
        <taxon>Gregarinasina</taxon>
        <taxon>Eugregarinorida</taxon>
        <taxon>Gregarinidae</taxon>
        <taxon>Gregarina</taxon>
    </lineage>
</organism>
<evidence type="ECO:0000313" key="1">
    <source>
        <dbReference type="EMBL" id="EZG86971.1"/>
    </source>
</evidence>
<proteinExistence type="predicted"/>
<sequence>MCTYSTDRYLNQYYKIVIPRLLGPSNFDACFISSTENKVRHPFSVLISLTLSIEYPLKFLSQGARLQFKLVNPVIKGSVPRYDWFCEAKCVLHTMFQATEPPVMNEAIASELLTPLVTMDHIPVDVSFKSVALQQVDVKLLPLSLLSPKLDPVQ</sequence>
<protein>
    <submittedName>
        <fullName evidence="1">Uncharacterized protein</fullName>
    </submittedName>
</protein>
<dbReference type="RefSeq" id="XP_011128727.1">
    <property type="nucleotide sequence ID" value="XM_011130425.1"/>
</dbReference>